<evidence type="ECO:0000256" key="1">
    <source>
        <dbReference type="ARBA" id="ARBA00005964"/>
    </source>
</evidence>
<dbReference type="PANTHER" id="PTHR43918">
    <property type="entry name" value="ACETYLCHOLINESTERASE"/>
    <property type="match status" value="1"/>
</dbReference>
<evidence type="ECO:0000313" key="5">
    <source>
        <dbReference type="Proteomes" id="UP000250140"/>
    </source>
</evidence>
<dbReference type="InterPro" id="IPR029058">
    <property type="entry name" value="AB_hydrolase_fold"/>
</dbReference>
<dbReference type="InterPro" id="IPR050654">
    <property type="entry name" value="AChE-related_enzymes"/>
</dbReference>
<dbReference type="PANTHER" id="PTHR43918:SF4">
    <property type="entry name" value="CARBOXYLIC ESTER HYDROLASE"/>
    <property type="match status" value="1"/>
</dbReference>
<protein>
    <submittedName>
        <fullName evidence="4">Alpha/beta-hydrolase</fullName>
    </submittedName>
</protein>
<organism evidence="4 5">
    <name type="scientific">Glonium stellatum</name>
    <dbReference type="NCBI Taxonomy" id="574774"/>
    <lineage>
        <taxon>Eukaryota</taxon>
        <taxon>Fungi</taxon>
        <taxon>Dikarya</taxon>
        <taxon>Ascomycota</taxon>
        <taxon>Pezizomycotina</taxon>
        <taxon>Dothideomycetes</taxon>
        <taxon>Pleosporomycetidae</taxon>
        <taxon>Gloniales</taxon>
        <taxon>Gloniaceae</taxon>
        <taxon>Glonium</taxon>
    </lineage>
</organism>
<dbReference type="GO" id="GO:0052689">
    <property type="term" value="F:carboxylic ester hydrolase activity"/>
    <property type="evidence" value="ECO:0007669"/>
    <property type="project" value="TreeGrafter"/>
</dbReference>
<dbReference type="InterPro" id="IPR002018">
    <property type="entry name" value="CarbesteraseB"/>
</dbReference>
<feature type="domain" description="Carboxylesterase type B" evidence="3">
    <location>
        <begin position="74"/>
        <end position="389"/>
    </location>
</feature>
<evidence type="ECO:0000313" key="4">
    <source>
        <dbReference type="EMBL" id="OCL08939.1"/>
    </source>
</evidence>
<dbReference type="Proteomes" id="UP000250140">
    <property type="component" value="Unassembled WGS sequence"/>
</dbReference>
<name>A0A8E2JTG5_9PEZI</name>
<evidence type="ECO:0000256" key="2">
    <source>
        <dbReference type="ARBA" id="ARBA00022801"/>
    </source>
</evidence>
<evidence type="ECO:0000259" key="3">
    <source>
        <dbReference type="Pfam" id="PF00135"/>
    </source>
</evidence>
<dbReference type="PROSITE" id="PS00941">
    <property type="entry name" value="CARBOXYLESTERASE_B_2"/>
    <property type="match status" value="1"/>
</dbReference>
<dbReference type="InterPro" id="IPR019819">
    <property type="entry name" value="Carboxylesterase_B_CS"/>
</dbReference>
<dbReference type="Pfam" id="PF00135">
    <property type="entry name" value="COesterase"/>
    <property type="match status" value="1"/>
</dbReference>
<dbReference type="SUPFAM" id="SSF53474">
    <property type="entry name" value="alpha/beta-Hydrolases"/>
    <property type="match status" value="1"/>
</dbReference>
<sequence>MGYEVSEDCLYLNVVRPSGRGVDLRYNLSFIVANSVAMGQPIIGVTIKYRFSAWDRLQSEEVNGSGSSNFGLCDNATIWGQSAGAASVGLHITAYNGRDDHLFRSAIMESGNPIFFGRQNRTGYYQLSYNNLTEQAGCSKAADSLQCLRQVPFANLNAVINTATLSTIWLPQIDGDIIQRHSSQQVVDGSFVRVPIILGANSDEGTPFSPLGMNNTQAFEISLLSSGMNTSFTQKILAAYPDDPTVEILASLRPTFRPGPPQGAEYRRAATYYGDYSFIASRRLSCTTWANVGLSAYCYRFNAIPAWAGPLDGATHFVEVEFAMLNLDGVGYAPVRTPPFQGKPKPYTDLAKLMSSDWVSFIAQGDPNAWEGRKRAGVPAWPASSAREPKDFVYDANVTSYLEDDTWSTEGISIINSGNLDVFDH</sequence>
<dbReference type="AlphaFoldDB" id="A0A8E2JTG5"/>
<dbReference type="OrthoDB" id="408631at2759"/>
<reference evidence="4 5" key="1">
    <citation type="journal article" date="2016" name="Nat. Commun.">
        <title>Ectomycorrhizal ecology is imprinted in the genome of the dominant symbiotic fungus Cenococcum geophilum.</title>
        <authorList>
            <consortium name="DOE Joint Genome Institute"/>
            <person name="Peter M."/>
            <person name="Kohler A."/>
            <person name="Ohm R.A."/>
            <person name="Kuo A."/>
            <person name="Krutzmann J."/>
            <person name="Morin E."/>
            <person name="Arend M."/>
            <person name="Barry K.W."/>
            <person name="Binder M."/>
            <person name="Choi C."/>
            <person name="Clum A."/>
            <person name="Copeland A."/>
            <person name="Grisel N."/>
            <person name="Haridas S."/>
            <person name="Kipfer T."/>
            <person name="LaButti K."/>
            <person name="Lindquist E."/>
            <person name="Lipzen A."/>
            <person name="Maire R."/>
            <person name="Meier B."/>
            <person name="Mihaltcheva S."/>
            <person name="Molinier V."/>
            <person name="Murat C."/>
            <person name="Poggeler S."/>
            <person name="Quandt C.A."/>
            <person name="Sperisen C."/>
            <person name="Tritt A."/>
            <person name="Tisserant E."/>
            <person name="Crous P.W."/>
            <person name="Henrissat B."/>
            <person name="Nehls U."/>
            <person name="Egli S."/>
            <person name="Spatafora J.W."/>
            <person name="Grigoriev I.V."/>
            <person name="Martin F.M."/>
        </authorList>
    </citation>
    <scope>NUCLEOTIDE SEQUENCE [LARGE SCALE GENOMIC DNA]</scope>
    <source>
        <strain evidence="4 5">CBS 207.34</strain>
    </source>
</reference>
<dbReference type="EMBL" id="KV749550">
    <property type="protein sequence ID" value="OCL08939.1"/>
    <property type="molecule type" value="Genomic_DNA"/>
</dbReference>
<keyword evidence="2 4" id="KW-0378">Hydrolase</keyword>
<gene>
    <name evidence="4" type="ORF">AOQ84DRAFT_397638</name>
</gene>
<comment type="similarity">
    <text evidence="1">Belongs to the type-B carboxylesterase/lipase family.</text>
</comment>
<keyword evidence="5" id="KW-1185">Reference proteome</keyword>
<dbReference type="Gene3D" id="3.40.50.1820">
    <property type="entry name" value="alpha/beta hydrolase"/>
    <property type="match status" value="1"/>
</dbReference>
<accession>A0A8E2JTG5</accession>
<proteinExistence type="inferred from homology"/>